<name>A0A812ZBJ4_9DINO</name>
<evidence type="ECO:0000313" key="2">
    <source>
        <dbReference type="EMBL" id="CAE7819520.1"/>
    </source>
</evidence>
<keyword evidence="3" id="KW-1185">Reference proteome</keyword>
<dbReference type="Proteomes" id="UP000601435">
    <property type="component" value="Unassembled WGS sequence"/>
</dbReference>
<reference evidence="2" key="1">
    <citation type="submission" date="2021-02" db="EMBL/GenBank/DDBJ databases">
        <authorList>
            <person name="Dougan E. K."/>
            <person name="Rhodes N."/>
            <person name="Thang M."/>
            <person name="Chan C."/>
        </authorList>
    </citation>
    <scope>NUCLEOTIDE SEQUENCE</scope>
</reference>
<dbReference type="EMBL" id="CAJNJA010046758">
    <property type="protein sequence ID" value="CAE7819520.1"/>
    <property type="molecule type" value="Genomic_DNA"/>
</dbReference>
<gene>
    <name evidence="2" type="primary">SULTR2</name>
    <name evidence="2" type="ORF">SNEC2469_LOCUS24366</name>
</gene>
<evidence type="ECO:0000256" key="1">
    <source>
        <dbReference type="SAM" id="MobiDB-lite"/>
    </source>
</evidence>
<feature type="region of interest" description="Disordered" evidence="1">
    <location>
        <begin position="196"/>
        <end position="215"/>
    </location>
</feature>
<comment type="caution">
    <text evidence="2">The sequence shown here is derived from an EMBL/GenBank/DDBJ whole genome shotgun (WGS) entry which is preliminary data.</text>
</comment>
<sequence length="215" mass="23031">LCSSLSPETIAAIVDRIVYASEDLSSAKETIKKLWEAGLAPLGADAAQALWTQYASRRARMEEAGAGSAVHRSPASQSAIRCRASAELSSEALPFADSLPGSPRRQKGAAQEVVERLSRDFLIYGIMPFYEPAEIRARSDVIVKSGLSQKAEDLLLTQIALKYPRILPHHRPRHSCTMASCSSCAAMLLGTVVSQTPHGSETKGLGPVGEQARST</sequence>
<dbReference type="AlphaFoldDB" id="A0A812ZBJ4"/>
<organism evidence="2 3">
    <name type="scientific">Symbiodinium necroappetens</name>
    <dbReference type="NCBI Taxonomy" id="1628268"/>
    <lineage>
        <taxon>Eukaryota</taxon>
        <taxon>Sar</taxon>
        <taxon>Alveolata</taxon>
        <taxon>Dinophyceae</taxon>
        <taxon>Suessiales</taxon>
        <taxon>Symbiodiniaceae</taxon>
        <taxon>Symbiodinium</taxon>
    </lineage>
</organism>
<proteinExistence type="predicted"/>
<evidence type="ECO:0000313" key="3">
    <source>
        <dbReference type="Proteomes" id="UP000601435"/>
    </source>
</evidence>
<accession>A0A812ZBJ4</accession>
<protein>
    <submittedName>
        <fullName evidence="2">SULTR2 protein</fullName>
    </submittedName>
</protein>
<feature type="non-terminal residue" evidence="2">
    <location>
        <position position="215"/>
    </location>
</feature>